<dbReference type="Gene3D" id="1.10.8.60">
    <property type="match status" value="1"/>
</dbReference>
<dbReference type="Gene3D" id="3.40.50.300">
    <property type="entry name" value="P-loop containing nucleotide triphosphate hydrolases"/>
    <property type="match status" value="1"/>
</dbReference>
<sequence>MGATNRPNDVDEAILRRLPMRLYVPKPDAQAREDILRVILEDEHVSSEINLRNVAHQANGMSGADLKEVCRLAAIEKLKHIDLSDQQIQMQDLLLEENDLIGAIKKYAQGSILEANRQLIFESVD</sequence>
<keyword evidence="4" id="KW-1185">Reference proteome</keyword>
<evidence type="ECO:0000313" key="5">
    <source>
        <dbReference type="WBParaSite" id="ACRNAN_scaffold10452.g26511.t1"/>
    </source>
</evidence>
<dbReference type="GO" id="GO:0005524">
    <property type="term" value="F:ATP binding"/>
    <property type="evidence" value="ECO:0007669"/>
    <property type="project" value="UniProtKB-KW"/>
</dbReference>
<feature type="domain" description="AAA ATPase AAA+ lid" evidence="3">
    <location>
        <begin position="49"/>
        <end position="93"/>
    </location>
</feature>
<accession>A0A914CHJ2</accession>
<evidence type="ECO:0000256" key="1">
    <source>
        <dbReference type="ARBA" id="ARBA00022741"/>
    </source>
</evidence>
<dbReference type="InterPro" id="IPR027417">
    <property type="entry name" value="P-loop_NTPase"/>
</dbReference>
<dbReference type="SUPFAM" id="SSF52540">
    <property type="entry name" value="P-loop containing nucleoside triphosphate hydrolases"/>
    <property type="match status" value="1"/>
</dbReference>
<dbReference type="InterPro" id="IPR041569">
    <property type="entry name" value="AAA_lid_3"/>
</dbReference>
<evidence type="ECO:0000313" key="4">
    <source>
        <dbReference type="Proteomes" id="UP000887540"/>
    </source>
</evidence>
<dbReference type="PANTHER" id="PTHR45644:SF3">
    <property type="entry name" value="FI08533P-RELATED"/>
    <property type="match status" value="1"/>
</dbReference>
<keyword evidence="2" id="KW-0067">ATP-binding</keyword>
<protein>
    <submittedName>
        <fullName evidence="5">AAA ATPase AAA+ lid domain-containing protein</fullName>
    </submittedName>
</protein>
<proteinExistence type="predicted"/>
<dbReference type="InterPro" id="IPR051701">
    <property type="entry name" value="Mito_OM_Translocase_MSP1"/>
</dbReference>
<dbReference type="Proteomes" id="UP000887540">
    <property type="component" value="Unplaced"/>
</dbReference>
<name>A0A914CHJ2_9BILA</name>
<evidence type="ECO:0000256" key="2">
    <source>
        <dbReference type="ARBA" id="ARBA00022840"/>
    </source>
</evidence>
<keyword evidence="1" id="KW-0547">Nucleotide-binding</keyword>
<dbReference type="PANTHER" id="PTHR45644">
    <property type="entry name" value="AAA ATPASE, PUTATIVE (AFU_ORTHOLOGUE AFUA_2G12920)-RELATED-RELATED"/>
    <property type="match status" value="1"/>
</dbReference>
<dbReference type="Pfam" id="PF17862">
    <property type="entry name" value="AAA_lid_3"/>
    <property type="match status" value="1"/>
</dbReference>
<evidence type="ECO:0000259" key="3">
    <source>
        <dbReference type="Pfam" id="PF17862"/>
    </source>
</evidence>
<organism evidence="4 5">
    <name type="scientific">Acrobeloides nanus</name>
    <dbReference type="NCBI Taxonomy" id="290746"/>
    <lineage>
        <taxon>Eukaryota</taxon>
        <taxon>Metazoa</taxon>
        <taxon>Ecdysozoa</taxon>
        <taxon>Nematoda</taxon>
        <taxon>Chromadorea</taxon>
        <taxon>Rhabditida</taxon>
        <taxon>Tylenchina</taxon>
        <taxon>Cephalobomorpha</taxon>
        <taxon>Cephaloboidea</taxon>
        <taxon>Cephalobidae</taxon>
        <taxon>Acrobeloides</taxon>
    </lineage>
</organism>
<dbReference type="AlphaFoldDB" id="A0A914CHJ2"/>
<dbReference type="WBParaSite" id="ACRNAN_scaffold10452.g26511.t1">
    <property type="protein sequence ID" value="ACRNAN_scaffold10452.g26511.t1"/>
    <property type="gene ID" value="ACRNAN_scaffold10452.g26511"/>
</dbReference>
<reference evidence="5" key="1">
    <citation type="submission" date="2022-11" db="UniProtKB">
        <authorList>
            <consortium name="WormBaseParasite"/>
        </authorList>
    </citation>
    <scope>IDENTIFICATION</scope>
</reference>
<dbReference type="GO" id="GO:0140570">
    <property type="term" value="P:extraction of mislocalized protein from mitochondrial outer membrane"/>
    <property type="evidence" value="ECO:0007669"/>
    <property type="project" value="TreeGrafter"/>
</dbReference>
<dbReference type="GO" id="GO:0005741">
    <property type="term" value="C:mitochondrial outer membrane"/>
    <property type="evidence" value="ECO:0007669"/>
    <property type="project" value="TreeGrafter"/>
</dbReference>